<dbReference type="AlphaFoldDB" id="A0A239I9R7"/>
<reference evidence="2" key="1">
    <citation type="submission" date="2017-06" db="EMBL/GenBank/DDBJ databases">
        <authorList>
            <person name="Varghese N."/>
            <person name="Submissions S."/>
        </authorList>
    </citation>
    <scope>NUCLEOTIDE SEQUENCE [LARGE SCALE GENOMIC DNA]</scope>
    <source>
        <strain evidence="2">DSM 45423</strain>
    </source>
</reference>
<evidence type="ECO:0000313" key="2">
    <source>
        <dbReference type="Proteomes" id="UP000198386"/>
    </source>
</evidence>
<dbReference type="RefSeq" id="WP_089405875.1">
    <property type="nucleotide sequence ID" value="NZ_FZOH01000010.1"/>
</dbReference>
<dbReference type="Proteomes" id="UP000198386">
    <property type="component" value="Unassembled WGS sequence"/>
</dbReference>
<accession>A0A239I9R7</accession>
<evidence type="ECO:0008006" key="3">
    <source>
        <dbReference type="Google" id="ProtNLM"/>
    </source>
</evidence>
<dbReference type="SUPFAM" id="SSF53335">
    <property type="entry name" value="S-adenosyl-L-methionine-dependent methyltransferases"/>
    <property type="match status" value="1"/>
</dbReference>
<dbReference type="OrthoDB" id="9810247at2"/>
<dbReference type="CDD" id="cd02440">
    <property type="entry name" value="AdoMet_MTases"/>
    <property type="match status" value="1"/>
</dbReference>
<evidence type="ECO:0000313" key="1">
    <source>
        <dbReference type="EMBL" id="SNS90122.1"/>
    </source>
</evidence>
<protein>
    <recommendedName>
        <fullName evidence="3">Methyltransferase domain-containing protein</fullName>
    </recommendedName>
</protein>
<gene>
    <name evidence="1" type="ORF">SAMN04488107_4237</name>
</gene>
<dbReference type="InterPro" id="IPR029063">
    <property type="entry name" value="SAM-dependent_MTases_sf"/>
</dbReference>
<dbReference type="Pfam" id="PF13489">
    <property type="entry name" value="Methyltransf_23"/>
    <property type="match status" value="1"/>
</dbReference>
<dbReference type="EMBL" id="FZOH01000010">
    <property type="protein sequence ID" value="SNS90122.1"/>
    <property type="molecule type" value="Genomic_DNA"/>
</dbReference>
<organism evidence="1 2">
    <name type="scientific">Geodermatophilus saharensis</name>
    <dbReference type="NCBI Taxonomy" id="1137994"/>
    <lineage>
        <taxon>Bacteria</taxon>
        <taxon>Bacillati</taxon>
        <taxon>Actinomycetota</taxon>
        <taxon>Actinomycetes</taxon>
        <taxon>Geodermatophilales</taxon>
        <taxon>Geodermatophilaceae</taxon>
        <taxon>Geodermatophilus</taxon>
    </lineage>
</organism>
<keyword evidence="2" id="KW-1185">Reference proteome</keyword>
<name>A0A239I9R7_9ACTN</name>
<sequence length="231" mass="25440">MSSAPNLPRALRPYVPRAVRRAVTRARFGDLRRTEPLSEWGSARGTPVDRWYIERFLTERAHLVHGHVLEVKEDLYASRLGASSVDVLDIDADNPHATVVGDVCEAATLRPATYDAAVVTQTLQLVPRPLDALRNLLAAVKPGGSLLVTVPTLSRLADSWDRWRWTPAGLRDLLAEAAPPDAEVECVGFGNGLVARAFLFGLAVRDLDEDVLERWDEDYPMVVGARVGLRS</sequence>
<dbReference type="Gene3D" id="3.40.50.150">
    <property type="entry name" value="Vaccinia Virus protein VP39"/>
    <property type="match status" value="1"/>
</dbReference>
<proteinExistence type="predicted"/>